<evidence type="ECO:0000256" key="1">
    <source>
        <dbReference type="SAM" id="Phobius"/>
    </source>
</evidence>
<gene>
    <name evidence="2" type="ORF">DEAC_c10070</name>
</gene>
<dbReference type="RefSeq" id="WP_047808919.1">
    <property type="nucleotide sequence ID" value="NZ_LDZY01000003.1"/>
</dbReference>
<feature type="transmembrane region" description="Helical" evidence="1">
    <location>
        <begin position="200"/>
        <end position="218"/>
    </location>
</feature>
<dbReference type="PANTHER" id="PTHR42867">
    <property type="entry name" value="MEMBRANE PROTEIN-RELATED"/>
    <property type="match status" value="1"/>
</dbReference>
<protein>
    <recommendedName>
        <fullName evidence="4">DUF1385 domain-containing protein</fullName>
    </recommendedName>
</protein>
<organism evidence="2 3">
    <name type="scientific">Desulfosporosinus acididurans</name>
    <dbReference type="NCBI Taxonomy" id="476652"/>
    <lineage>
        <taxon>Bacteria</taxon>
        <taxon>Bacillati</taxon>
        <taxon>Bacillota</taxon>
        <taxon>Clostridia</taxon>
        <taxon>Eubacteriales</taxon>
        <taxon>Desulfitobacteriaceae</taxon>
        <taxon>Desulfosporosinus</taxon>
    </lineage>
</organism>
<evidence type="ECO:0000313" key="2">
    <source>
        <dbReference type="EMBL" id="KLU67073.1"/>
    </source>
</evidence>
<feature type="transmembrane region" description="Helical" evidence="1">
    <location>
        <begin position="94"/>
        <end position="115"/>
    </location>
</feature>
<dbReference type="PATRIC" id="fig|476652.3.peg.1037"/>
<reference evidence="2 3" key="1">
    <citation type="submission" date="2015-06" db="EMBL/GenBank/DDBJ databases">
        <title>Draft genome of the moderately acidophilic sulfate reducer Candidatus Desulfosporosinus acididurans strain M1.</title>
        <authorList>
            <person name="Poehlein A."/>
            <person name="Petzsch P."/>
            <person name="Johnson B.D."/>
            <person name="Schloemann M."/>
            <person name="Daniel R."/>
            <person name="Muehling M."/>
        </authorList>
    </citation>
    <scope>NUCLEOTIDE SEQUENCE [LARGE SCALE GENOMIC DNA]</scope>
    <source>
        <strain evidence="2 3">M1</strain>
    </source>
</reference>
<sequence length="295" mass="32867">MDRPVQYGGQAVIEGVMMRGPRESAIAVRLPNGEIEVTCIEIHPWAKKLIFKLPLIRGFVALIDSLVVGTRALTFSANRSLGEEDGKESEELGFWELALTIGLAFGLGLLFFVGLPTGVAHLFQSKVTGTLWQNLLEGAIRLAIFFIYIVIISRLKDVQRVFQYHGAEHKAIFTYEAGKDLTVENARSFSRLHPRCGTSFLLIVVVVSIFVFAFVGLHPLWWRIVSRVLLMPLVAGLAYEILKFSARHLESPQFRWLIVPGLLLQKLTTREPDDSQLEVALAALKGVLDSGQELT</sequence>
<keyword evidence="1" id="KW-0812">Transmembrane</keyword>
<dbReference type="Pfam" id="PF07136">
    <property type="entry name" value="DUF1385"/>
    <property type="match status" value="1"/>
</dbReference>
<dbReference type="AlphaFoldDB" id="A0A0J1FVR5"/>
<name>A0A0J1FVR5_9FIRM</name>
<keyword evidence="1" id="KW-1133">Transmembrane helix</keyword>
<keyword evidence="1" id="KW-0472">Membrane</keyword>
<proteinExistence type="predicted"/>
<keyword evidence="3" id="KW-1185">Reference proteome</keyword>
<comment type="caution">
    <text evidence="2">The sequence shown here is derived from an EMBL/GenBank/DDBJ whole genome shotgun (WGS) entry which is preliminary data.</text>
</comment>
<dbReference type="STRING" id="476652.DEAC_c10070"/>
<dbReference type="Proteomes" id="UP000036356">
    <property type="component" value="Unassembled WGS sequence"/>
</dbReference>
<evidence type="ECO:0008006" key="4">
    <source>
        <dbReference type="Google" id="ProtNLM"/>
    </source>
</evidence>
<dbReference type="EMBL" id="LDZY01000003">
    <property type="protein sequence ID" value="KLU67073.1"/>
    <property type="molecule type" value="Genomic_DNA"/>
</dbReference>
<evidence type="ECO:0000313" key="3">
    <source>
        <dbReference type="Proteomes" id="UP000036356"/>
    </source>
</evidence>
<accession>A0A0J1FVR5</accession>
<feature type="transmembrane region" description="Helical" evidence="1">
    <location>
        <begin position="135"/>
        <end position="155"/>
    </location>
</feature>
<dbReference type="PANTHER" id="PTHR42867:SF1">
    <property type="entry name" value="MEMBRANE PROTEIN-RELATED"/>
    <property type="match status" value="1"/>
</dbReference>
<dbReference type="InterPro" id="IPR010787">
    <property type="entry name" value="DUF1385"/>
</dbReference>